<evidence type="ECO:0000313" key="1">
    <source>
        <dbReference type="EMBL" id="MVZ60779.1"/>
    </source>
</evidence>
<gene>
    <name evidence="1" type="ORF">GQF63_01960</name>
</gene>
<organism evidence="1 2">
    <name type="scientific">Sphingobacterium humi</name>
    <dbReference type="NCBI Taxonomy" id="1796905"/>
    <lineage>
        <taxon>Bacteria</taxon>
        <taxon>Pseudomonadati</taxon>
        <taxon>Bacteroidota</taxon>
        <taxon>Sphingobacteriia</taxon>
        <taxon>Sphingobacteriales</taxon>
        <taxon>Sphingobacteriaceae</taxon>
        <taxon>Sphingobacterium</taxon>
    </lineage>
</organism>
<dbReference type="AlphaFoldDB" id="A0A6N8KVP0"/>
<accession>A0A6N8KVP0</accession>
<dbReference type="Proteomes" id="UP000435036">
    <property type="component" value="Unassembled WGS sequence"/>
</dbReference>
<evidence type="ECO:0000313" key="2">
    <source>
        <dbReference type="Proteomes" id="UP000435036"/>
    </source>
</evidence>
<protein>
    <submittedName>
        <fullName evidence="1">Uncharacterized protein</fullName>
    </submittedName>
</protein>
<dbReference type="RefSeq" id="WP_160367404.1">
    <property type="nucleotide sequence ID" value="NZ_WSQA01000001.1"/>
</dbReference>
<sequence>MTKGLLGRLLLFTIMSFVVLTTCPIKNSIKVLAGIPITTEQGSTKRNQPIVRQLVEPCSVSEQATSISAHQATAEVNGLMPIVLFTMAFLFLFGTTDRTGEGHPQYGNLKIQGTLPIFLQFRKLLI</sequence>
<dbReference type="OrthoDB" id="1364664at2"/>
<keyword evidence="2" id="KW-1185">Reference proteome</keyword>
<dbReference type="EMBL" id="WSQA01000001">
    <property type="protein sequence ID" value="MVZ60779.1"/>
    <property type="molecule type" value="Genomic_DNA"/>
</dbReference>
<comment type="caution">
    <text evidence="1">The sequence shown here is derived from an EMBL/GenBank/DDBJ whole genome shotgun (WGS) entry which is preliminary data.</text>
</comment>
<reference evidence="1 2" key="1">
    <citation type="submission" date="2019-12" db="EMBL/GenBank/DDBJ databases">
        <authorList>
            <person name="Dong K."/>
        </authorList>
    </citation>
    <scope>NUCLEOTIDE SEQUENCE [LARGE SCALE GENOMIC DNA]</scope>
    <source>
        <strain evidence="1 2">JCM 31225</strain>
    </source>
</reference>
<proteinExistence type="predicted"/>
<name>A0A6N8KVP0_9SPHI</name>